<gene>
    <name evidence="2" type="ORF">ZIOFF_001875</name>
</gene>
<protein>
    <submittedName>
        <fullName evidence="2">Uncharacterized protein</fullName>
    </submittedName>
</protein>
<dbReference type="Pfam" id="PF21529">
    <property type="entry name" value="GLV1-2"/>
    <property type="match status" value="1"/>
</dbReference>
<dbReference type="PANTHER" id="PTHR33743:SF19">
    <property type="entry name" value="PROTEIN GOLVEN 6"/>
    <property type="match status" value="1"/>
</dbReference>
<comment type="caution">
    <text evidence="2">The sequence shown here is derived from an EMBL/GenBank/DDBJ whole genome shotgun (WGS) entry which is preliminary data.</text>
</comment>
<dbReference type="InterPro" id="IPR049306">
    <property type="entry name" value="GLV1-2"/>
</dbReference>
<proteinExistence type="predicted"/>
<dbReference type="Proteomes" id="UP000734854">
    <property type="component" value="Unassembled WGS sequence"/>
</dbReference>
<evidence type="ECO:0000313" key="2">
    <source>
        <dbReference type="EMBL" id="KAG6536806.1"/>
    </source>
</evidence>
<dbReference type="AlphaFoldDB" id="A0A8J5LYS4"/>
<name>A0A8J5LYS4_ZINOF</name>
<evidence type="ECO:0000313" key="3">
    <source>
        <dbReference type="Proteomes" id="UP000734854"/>
    </source>
</evidence>
<organism evidence="2 3">
    <name type="scientific">Zingiber officinale</name>
    <name type="common">Ginger</name>
    <name type="synonym">Amomum zingiber</name>
    <dbReference type="NCBI Taxonomy" id="94328"/>
    <lineage>
        <taxon>Eukaryota</taxon>
        <taxon>Viridiplantae</taxon>
        <taxon>Streptophyta</taxon>
        <taxon>Embryophyta</taxon>
        <taxon>Tracheophyta</taxon>
        <taxon>Spermatophyta</taxon>
        <taxon>Magnoliopsida</taxon>
        <taxon>Liliopsida</taxon>
        <taxon>Zingiberales</taxon>
        <taxon>Zingiberaceae</taxon>
        <taxon>Zingiber</taxon>
    </lineage>
</organism>
<feature type="compositionally biased region" description="Basic and acidic residues" evidence="1">
    <location>
        <begin position="132"/>
        <end position="165"/>
    </location>
</feature>
<reference evidence="2 3" key="1">
    <citation type="submission" date="2020-08" db="EMBL/GenBank/DDBJ databases">
        <title>Plant Genome Project.</title>
        <authorList>
            <person name="Zhang R.-G."/>
        </authorList>
    </citation>
    <scope>NUCLEOTIDE SEQUENCE [LARGE SCALE GENOMIC DNA]</scope>
    <source>
        <tissue evidence="2">Rhizome</tissue>
    </source>
</reference>
<feature type="region of interest" description="Disordered" evidence="1">
    <location>
        <begin position="126"/>
        <end position="187"/>
    </location>
</feature>
<accession>A0A8J5LYS4</accession>
<keyword evidence="3" id="KW-1185">Reference proteome</keyword>
<sequence>MGQTNKMKKQMRMREVEIVIVTAVIDYDGRAGTPTPTASPPFAIAVPPKAPASFLVLLLMISAERPQAIRLLSKTWTILPSLHYQVNKRYSLFKEESGTQGVIRYGFPCGHCSGRKNRQLMATLDKGTSKNSVEKREQNPDEEKKSDFARNQKEIHPVPERHTYLDDNQQTVGMDYSPAQKKPPIHN</sequence>
<dbReference type="EMBL" id="JACMSC010000001">
    <property type="protein sequence ID" value="KAG6536806.1"/>
    <property type="molecule type" value="Genomic_DNA"/>
</dbReference>
<evidence type="ECO:0000256" key="1">
    <source>
        <dbReference type="SAM" id="MobiDB-lite"/>
    </source>
</evidence>
<dbReference type="PANTHER" id="PTHR33743">
    <property type="entry name" value="PROTEIN GOLVEN 6-RELATED"/>
    <property type="match status" value="1"/>
</dbReference>